<dbReference type="Pfam" id="PF03981">
    <property type="entry name" value="Ubiq_cyt_C_chap"/>
    <property type="match status" value="1"/>
</dbReference>
<evidence type="ECO:0000256" key="1">
    <source>
        <dbReference type="ARBA" id="ARBA00006407"/>
    </source>
</evidence>
<comment type="similarity">
    <text evidence="1">Belongs to the CBP3 family.</text>
</comment>
<keyword evidence="3" id="KW-1185">Reference proteome</keyword>
<dbReference type="Proteomes" id="UP000887577">
    <property type="component" value="Unplaced"/>
</dbReference>
<evidence type="ECO:0000313" key="3">
    <source>
        <dbReference type="Proteomes" id="UP000887577"/>
    </source>
</evidence>
<proteinExistence type="inferred from homology"/>
<organism evidence="3 4">
    <name type="scientific">Panagrolaimus superbus</name>
    <dbReference type="NCBI Taxonomy" id="310955"/>
    <lineage>
        <taxon>Eukaryota</taxon>
        <taxon>Metazoa</taxon>
        <taxon>Ecdysozoa</taxon>
        <taxon>Nematoda</taxon>
        <taxon>Chromadorea</taxon>
        <taxon>Rhabditida</taxon>
        <taxon>Tylenchina</taxon>
        <taxon>Panagrolaimomorpha</taxon>
        <taxon>Panagrolaimoidea</taxon>
        <taxon>Panagrolaimidae</taxon>
        <taxon>Panagrolaimus</taxon>
    </lineage>
</organism>
<reference evidence="4" key="1">
    <citation type="submission" date="2022-11" db="UniProtKB">
        <authorList>
            <consortium name="WormBaseParasite"/>
        </authorList>
    </citation>
    <scope>IDENTIFICATION</scope>
</reference>
<name>A0A914XZI9_9BILA</name>
<dbReference type="PANTHER" id="PTHR12184:SF1">
    <property type="entry name" value="UBIQUINOL-CYTOCHROME-C REDUCTASE COMPLEX ASSEMBLY FACTOR 1"/>
    <property type="match status" value="1"/>
</dbReference>
<evidence type="ECO:0000259" key="2">
    <source>
        <dbReference type="Pfam" id="PF03981"/>
    </source>
</evidence>
<feature type="domain" description="Ubiquinol-cytochrome c chaperone" evidence="2">
    <location>
        <begin position="106"/>
        <end position="213"/>
    </location>
</feature>
<dbReference type="WBParaSite" id="PSU_v2.g12625.t1">
    <property type="protein sequence ID" value="PSU_v2.g12625.t1"/>
    <property type="gene ID" value="PSU_v2.g12625"/>
</dbReference>
<dbReference type="GO" id="GO:0005739">
    <property type="term" value="C:mitochondrion"/>
    <property type="evidence" value="ECO:0007669"/>
    <property type="project" value="TreeGrafter"/>
</dbReference>
<protein>
    <submittedName>
        <fullName evidence="4">Ubiquinol-cytochrome c chaperone domain-containing protein</fullName>
    </submittedName>
</protein>
<dbReference type="InterPro" id="IPR007129">
    <property type="entry name" value="Ubiqinol_cyt_c_chaperone_CPB3"/>
</dbReference>
<accession>A0A914XZI9</accession>
<dbReference type="AlphaFoldDB" id="A0A914XZI9"/>
<dbReference type="PANTHER" id="PTHR12184">
    <property type="entry name" value="UBIQUINOL-CYTOCHROME C REDUCTASE COMPLEX ASSEMBLY FACTOR 1 FAMILY MEMBER"/>
    <property type="match status" value="1"/>
</dbReference>
<dbReference type="GO" id="GO:0034551">
    <property type="term" value="P:mitochondrial respiratory chain complex III assembly"/>
    <property type="evidence" value="ECO:0007669"/>
    <property type="project" value="TreeGrafter"/>
</dbReference>
<dbReference type="InterPro" id="IPR021150">
    <property type="entry name" value="Ubiq_cyt_c_chap"/>
</dbReference>
<evidence type="ECO:0000313" key="4">
    <source>
        <dbReference type="WBParaSite" id="PSU_v2.g12625.t1"/>
    </source>
</evidence>
<sequence length="219" mass="25752">MNRFITARTFTIAKRCDHLLFSQRHLIVPSQKSFNKSVDEYVENQLQKEPSKIPIRLQTAYAAIRKKFKREPDNIDPELRNLLDKAAGQLYYDCANKYPYLALCKSFGLEDYMSTWFKLTLIHVWMILLRIHVTLDAAAYNRIRDGILNTLWLDVDKRLELLGAQLNQKLNTTADMRKMNGLYIQTLLEFDEGFLQDDTFLAAAVWRNLYLQRSFDPIH</sequence>